<protein>
    <submittedName>
        <fullName evidence="1">Uncharacterized protein</fullName>
    </submittedName>
</protein>
<evidence type="ECO:0000313" key="1">
    <source>
        <dbReference type="EMBL" id="JAT10175.1"/>
    </source>
</evidence>
<reference evidence="1" key="1">
    <citation type="submission" date="2015-11" db="EMBL/GenBank/DDBJ databases">
        <title>De novo transcriptome assembly of four potential Pierce s Disease insect vectors from Arizona vineyards.</title>
        <authorList>
            <person name="Tassone E.E."/>
        </authorList>
    </citation>
    <scope>NUCLEOTIDE SEQUENCE</scope>
</reference>
<gene>
    <name evidence="1" type="ORF">g.6042</name>
</gene>
<proteinExistence type="predicted"/>
<dbReference type="AlphaFoldDB" id="A0A1B6KFH6"/>
<dbReference type="EMBL" id="GEBQ01029802">
    <property type="protein sequence ID" value="JAT10175.1"/>
    <property type="molecule type" value="Transcribed_RNA"/>
</dbReference>
<organism evidence="1">
    <name type="scientific">Graphocephala atropunctata</name>
    <dbReference type="NCBI Taxonomy" id="36148"/>
    <lineage>
        <taxon>Eukaryota</taxon>
        <taxon>Metazoa</taxon>
        <taxon>Ecdysozoa</taxon>
        <taxon>Arthropoda</taxon>
        <taxon>Hexapoda</taxon>
        <taxon>Insecta</taxon>
        <taxon>Pterygota</taxon>
        <taxon>Neoptera</taxon>
        <taxon>Paraneoptera</taxon>
        <taxon>Hemiptera</taxon>
        <taxon>Auchenorrhyncha</taxon>
        <taxon>Membracoidea</taxon>
        <taxon>Cicadellidae</taxon>
        <taxon>Cicadellinae</taxon>
        <taxon>Cicadellini</taxon>
        <taxon>Graphocephala</taxon>
    </lineage>
</organism>
<name>A0A1B6KFH6_9HEMI</name>
<sequence>MANELSGSEDFYRSSNKTMTTNLAKLNEILDNILTMRSQCGKIRFELNHLYSPKFLQSLMTLENKEEDDNIKKYIDMIPELRDIPCFQSEAISRIQNSE</sequence>
<accession>A0A1B6KFH6</accession>